<dbReference type="RefSeq" id="XP_020067812.1">
    <property type="nucleotide sequence ID" value="XM_020217790.1"/>
</dbReference>
<gene>
    <name evidence="2" type="ORF">CYBJADRAFT_56572</name>
</gene>
<evidence type="ECO:0000313" key="3">
    <source>
        <dbReference type="Proteomes" id="UP000094389"/>
    </source>
</evidence>
<proteinExistence type="predicted"/>
<protein>
    <submittedName>
        <fullName evidence="2">Uncharacterized protein</fullName>
    </submittedName>
</protein>
<dbReference type="GeneID" id="30992186"/>
<keyword evidence="1" id="KW-0472">Membrane</keyword>
<sequence>MENLWALLSPVWPRRIWDQKNIGSAVFFLHLTGLFFLSYGVSLLLVRIWRIIALRCYRCYQCYQCFHWCYY</sequence>
<dbReference type="EMBL" id="KV453950">
    <property type="protein sequence ID" value="ODV70773.1"/>
    <property type="molecule type" value="Genomic_DNA"/>
</dbReference>
<reference evidence="2 3" key="1">
    <citation type="journal article" date="2016" name="Proc. Natl. Acad. Sci. U.S.A.">
        <title>Comparative genomics of biotechnologically important yeasts.</title>
        <authorList>
            <person name="Riley R."/>
            <person name="Haridas S."/>
            <person name="Wolfe K.H."/>
            <person name="Lopes M.R."/>
            <person name="Hittinger C.T."/>
            <person name="Goeker M."/>
            <person name="Salamov A.A."/>
            <person name="Wisecaver J.H."/>
            <person name="Long T.M."/>
            <person name="Calvey C.H."/>
            <person name="Aerts A.L."/>
            <person name="Barry K.W."/>
            <person name="Choi C."/>
            <person name="Clum A."/>
            <person name="Coughlan A.Y."/>
            <person name="Deshpande S."/>
            <person name="Douglass A.P."/>
            <person name="Hanson S.J."/>
            <person name="Klenk H.-P."/>
            <person name="LaButti K.M."/>
            <person name="Lapidus A."/>
            <person name="Lindquist E.A."/>
            <person name="Lipzen A.M."/>
            <person name="Meier-Kolthoff J.P."/>
            <person name="Ohm R.A."/>
            <person name="Otillar R.P."/>
            <person name="Pangilinan J.L."/>
            <person name="Peng Y."/>
            <person name="Rokas A."/>
            <person name="Rosa C.A."/>
            <person name="Scheuner C."/>
            <person name="Sibirny A.A."/>
            <person name="Slot J.C."/>
            <person name="Stielow J.B."/>
            <person name="Sun H."/>
            <person name="Kurtzman C.P."/>
            <person name="Blackwell M."/>
            <person name="Grigoriev I.V."/>
            <person name="Jeffries T.W."/>
        </authorList>
    </citation>
    <scope>NUCLEOTIDE SEQUENCE [LARGE SCALE GENOMIC DNA]</scope>
    <source>
        <strain evidence="3">ATCC 18201 / CBS 1600 / BCRC 20928 / JCM 3617 / NBRC 0987 / NRRL Y-1542</strain>
    </source>
</reference>
<keyword evidence="1" id="KW-1133">Transmembrane helix</keyword>
<keyword evidence="3" id="KW-1185">Reference proteome</keyword>
<feature type="transmembrane region" description="Helical" evidence="1">
    <location>
        <begin position="22"/>
        <end position="46"/>
    </location>
</feature>
<dbReference type="AlphaFoldDB" id="A0A1E4RU19"/>
<accession>A0A1E4RU19</accession>
<organism evidence="2 3">
    <name type="scientific">Cyberlindnera jadinii (strain ATCC 18201 / CBS 1600 / BCRC 20928 / JCM 3617 / NBRC 0987 / NRRL Y-1542)</name>
    <name type="common">Torula yeast</name>
    <name type="synonym">Candida utilis</name>
    <dbReference type="NCBI Taxonomy" id="983966"/>
    <lineage>
        <taxon>Eukaryota</taxon>
        <taxon>Fungi</taxon>
        <taxon>Dikarya</taxon>
        <taxon>Ascomycota</taxon>
        <taxon>Saccharomycotina</taxon>
        <taxon>Saccharomycetes</taxon>
        <taxon>Phaffomycetales</taxon>
        <taxon>Phaffomycetaceae</taxon>
        <taxon>Cyberlindnera</taxon>
    </lineage>
</organism>
<evidence type="ECO:0000256" key="1">
    <source>
        <dbReference type="SAM" id="Phobius"/>
    </source>
</evidence>
<evidence type="ECO:0000313" key="2">
    <source>
        <dbReference type="EMBL" id="ODV70773.1"/>
    </source>
</evidence>
<name>A0A1E4RU19_CYBJN</name>
<keyword evidence="1" id="KW-0812">Transmembrane</keyword>
<dbReference type="Proteomes" id="UP000094389">
    <property type="component" value="Unassembled WGS sequence"/>
</dbReference>